<feature type="compositionally biased region" description="Low complexity" evidence="6">
    <location>
        <begin position="214"/>
        <end position="225"/>
    </location>
</feature>
<dbReference type="SUPFAM" id="SSF57701">
    <property type="entry name" value="Zn2/Cys6 DNA-binding domain"/>
    <property type="match status" value="1"/>
</dbReference>
<evidence type="ECO:0000256" key="1">
    <source>
        <dbReference type="ARBA" id="ARBA00004123"/>
    </source>
</evidence>
<accession>A0A9X0BCZ1</accession>
<reference evidence="8" key="1">
    <citation type="submission" date="2022-12" db="EMBL/GenBank/DDBJ databases">
        <authorList>
            <person name="Petersen C."/>
        </authorList>
    </citation>
    <scope>NUCLEOTIDE SEQUENCE</scope>
    <source>
        <strain evidence="8">IBT 29677</strain>
    </source>
</reference>
<dbReference type="SMART" id="SM00066">
    <property type="entry name" value="GAL4"/>
    <property type="match status" value="1"/>
</dbReference>
<keyword evidence="2" id="KW-0805">Transcription regulation</keyword>
<dbReference type="PANTHER" id="PTHR37534">
    <property type="entry name" value="TRANSCRIPTIONAL ACTIVATOR PROTEIN UGA3"/>
    <property type="match status" value="1"/>
</dbReference>
<evidence type="ECO:0000313" key="9">
    <source>
        <dbReference type="Proteomes" id="UP001147747"/>
    </source>
</evidence>
<dbReference type="GO" id="GO:0000981">
    <property type="term" value="F:DNA-binding transcription factor activity, RNA polymerase II-specific"/>
    <property type="evidence" value="ECO:0007669"/>
    <property type="project" value="InterPro"/>
</dbReference>
<feature type="compositionally biased region" description="Polar residues" evidence="6">
    <location>
        <begin position="177"/>
        <end position="213"/>
    </location>
</feature>
<dbReference type="PROSITE" id="PS50048">
    <property type="entry name" value="ZN2_CY6_FUNGAL_2"/>
    <property type="match status" value="1"/>
</dbReference>
<evidence type="ECO:0000313" key="8">
    <source>
        <dbReference type="EMBL" id="KAJ5408106.1"/>
    </source>
</evidence>
<dbReference type="CDD" id="cd00067">
    <property type="entry name" value="GAL4"/>
    <property type="match status" value="1"/>
</dbReference>
<keyword evidence="4" id="KW-0804">Transcription</keyword>
<keyword evidence="9" id="KW-1185">Reference proteome</keyword>
<evidence type="ECO:0000259" key="7">
    <source>
        <dbReference type="PROSITE" id="PS50048"/>
    </source>
</evidence>
<organism evidence="8 9">
    <name type="scientific">Penicillium cosmopolitanum</name>
    <dbReference type="NCBI Taxonomy" id="1131564"/>
    <lineage>
        <taxon>Eukaryota</taxon>
        <taxon>Fungi</taxon>
        <taxon>Dikarya</taxon>
        <taxon>Ascomycota</taxon>
        <taxon>Pezizomycotina</taxon>
        <taxon>Eurotiomycetes</taxon>
        <taxon>Eurotiomycetidae</taxon>
        <taxon>Eurotiales</taxon>
        <taxon>Aspergillaceae</taxon>
        <taxon>Penicillium</taxon>
    </lineage>
</organism>
<evidence type="ECO:0000256" key="5">
    <source>
        <dbReference type="ARBA" id="ARBA00023242"/>
    </source>
</evidence>
<reference evidence="8" key="2">
    <citation type="journal article" date="2023" name="IMA Fungus">
        <title>Comparative genomic study of the Penicillium genus elucidates a diverse pangenome and 15 lateral gene transfer events.</title>
        <authorList>
            <person name="Petersen C."/>
            <person name="Sorensen T."/>
            <person name="Nielsen M.R."/>
            <person name="Sondergaard T.E."/>
            <person name="Sorensen J.L."/>
            <person name="Fitzpatrick D.A."/>
            <person name="Frisvad J.C."/>
            <person name="Nielsen K.L."/>
        </authorList>
    </citation>
    <scope>NUCLEOTIDE SEQUENCE</scope>
    <source>
        <strain evidence="8">IBT 29677</strain>
    </source>
</reference>
<dbReference type="EMBL" id="JAPZBU010000004">
    <property type="protein sequence ID" value="KAJ5408106.1"/>
    <property type="molecule type" value="Genomic_DNA"/>
</dbReference>
<evidence type="ECO:0000256" key="6">
    <source>
        <dbReference type="SAM" id="MobiDB-lite"/>
    </source>
</evidence>
<dbReference type="GO" id="GO:0000976">
    <property type="term" value="F:transcription cis-regulatory region binding"/>
    <property type="evidence" value="ECO:0007669"/>
    <property type="project" value="TreeGrafter"/>
</dbReference>
<keyword evidence="5" id="KW-0539">Nucleus</keyword>
<dbReference type="InterPro" id="IPR001138">
    <property type="entry name" value="Zn2Cys6_DnaBD"/>
</dbReference>
<dbReference type="Pfam" id="PF00172">
    <property type="entry name" value="Zn_clus"/>
    <property type="match status" value="1"/>
</dbReference>
<dbReference type="GO" id="GO:0008270">
    <property type="term" value="F:zinc ion binding"/>
    <property type="evidence" value="ECO:0007669"/>
    <property type="project" value="InterPro"/>
</dbReference>
<dbReference type="PANTHER" id="PTHR37534:SF10">
    <property type="entry name" value="ZN(II)2CYS6 TRANSCRIPTION FACTOR (EUROFUNG)"/>
    <property type="match status" value="1"/>
</dbReference>
<dbReference type="PROSITE" id="PS00463">
    <property type="entry name" value="ZN2_CY6_FUNGAL_1"/>
    <property type="match status" value="1"/>
</dbReference>
<dbReference type="Proteomes" id="UP001147747">
    <property type="component" value="Unassembled WGS sequence"/>
</dbReference>
<feature type="region of interest" description="Disordered" evidence="6">
    <location>
        <begin position="110"/>
        <end position="225"/>
    </location>
</feature>
<evidence type="ECO:0000256" key="3">
    <source>
        <dbReference type="ARBA" id="ARBA00023125"/>
    </source>
</evidence>
<dbReference type="InterPro" id="IPR021858">
    <property type="entry name" value="Fun_TF"/>
</dbReference>
<comment type="subcellular location">
    <subcellularLocation>
        <location evidence="1">Nucleus</location>
    </subcellularLocation>
</comment>
<evidence type="ECO:0000256" key="4">
    <source>
        <dbReference type="ARBA" id="ARBA00023163"/>
    </source>
</evidence>
<sequence length="704" mass="79884">MAQSYHQSQAGLAGFLDSMQQDSGMSAYSLFGPTQYPDSVAFWHDPSAAPAMAVPAPPYPPKQPTLLQPIPDQKKHKRTRSGCFTCRARRIKCDESRPLCERCRKGSRECVYPSPAASSASKVGGRAMGKSRGSRPHSQGSDSSGKPDPELVSPLEPIIDEEEPGSSGLASRPSPPASGSKSRPEMNRTQSGQSMHRYTRQTPESENFNNLDPSSSPSTESSSRFESMSVRSASISHTTLDLLNSSRLSEDLRFYLNYHQEFISHEHFFLRSSSDRFIHDSIIELAMGYDPLLYALVGFAAYLHTLNVPGAKLYTFLKYYNKALVLLRKSLSSGEEHTEATLCTVLVLTTFEEYIGDWVNLIDHHQASHALVREILTPESSNTVELHTNIFLWYARFDIVVGIVAGTEAVLPRDWYIGKEQYDAEQAALYPNDPAKQLALVASINRRFGLEMASLYARLSRGLIPMDHFIVQNQQLGQTMERAKNIIREFDDSEYTVMSYPNKQPLTEDDIVDPYVPGVLHTGPLWDANYAWIDLLSTELMFKYQTMLALKQPLLPELQSLAFEQCRLLETIDRWPNKGYGHCIGYKNSIGLSSMFLTKDNKHQMWSRRKLAMMEQNGYIIPPKFREALGAIWQLPELEHWWLPNDEGYFDIIREIRALSAERMSQPRDEFRENVRDMKSMFWKLNMDEHDDEQSPSSSHSGLY</sequence>
<dbReference type="AlphaFoldDB" id="A0A9X0BCZ1"/>
<dbReference type="InterPro" id="IPR036864">
    <property type="entry name" value="Zn2-C6_fun-type_DNA-bd_sf"/>
</dbReference>
<dbReference type="RefSeq" id="XP_056492421.1">
    <property type="nucleotide sequence ID" value="XM_056626626.1"/>
</dbReference>
<dbReference type="Pfam" id="PF11951">
    <property type="entry name" value="Fungal_trans_2"/>
    <property type="match status" value="1"/>
</dbReference>
<dbReference type="GO" id="GO:0045944">
    <property type="term" value="P:positive regulation of transcription by RNA polymerase II"/>
    <property type="evidence" value="ECO:0007669"/>
    <property type="project" value="TreeGrafter"/>
</dbReference>
<protein>
    <recommendedName>
        <fullName evidence="7">Zn(2)-C6 fungal-type domain-containing protein</fullName>
    </recommendedName>
</protein>
<name>A0A9X0BCZ1_9EURO</name>
<keyword evidence="3" id="KW-0238">DNA-binding</keyword>
<dbReference type="GO" id="GO:0005634">
    <property type="term" value="C:nucleus"/>
    <property type="evidence" value="ECO:0007669"/>
    <property type="project" value="UniProtKB-SubCell"/>
</dbReference>
<feature type="domain" description="Zn(2)-C6 fungal-type" evidence="7">
    <location>
        <begin position="82"/>
        <end position="112"/>
    </location>
</feature>
<dbReference type="Gene3D" id="4.10.240.10">
    <property type="entry name" value="Zn(2)-C6 fungal-type DNA-binding domain"/>
    <property type="match status" value="1"/>
</dbReference>
<evidence type="ECO:0000256" key="2">
    <source>
        <dbReference type="ARBA" id="ARBA00023015"/>
    </source>
</evidence>
<dbReference type="GeneID" id="81365606"/>
<comment type="caution">
    <text evidence="8">The sequence shown here is derived from an EMBL/GenBank/DDBJ whole genome shotgun (WGS) entry which is preliminary data.</text>
</comment>
<proteinExistence type="predicted"/>
<dbReference type="OrthoDB" id="5278208at2759"/>
<gene>
    <name evidence="8" type="ORF">N7509_001989</name>
</gene>